<keyword evidence="3" id="KW-1185">Reference proteome</keyword>
<keyword evidence="2" id="KW-0418">Kinase</keyword>
<dbReference type="Proteomes" id="UP000019402">
    <property type="component" value="Unassembled WGS sequence"/>
</dbReference>
<dbReference type="InterPro" id="IPR016477">
    <property type="entry name" value="Fructo-/Ketosamine-3-kinase"/>
</dbReference>
<dbReference type="SUPFAM" id="SSF56112">
    <property type="entry name" value="Protein kinase-like (PK-like)"/>
    <property type="match status" value="1"/>
</dbReference>
<dbReference type="EMBL" id="BAMD01000029">
    <property type="protein sequence ID" value="GAF03721.1"/>
    <property type="molecule type" value="Genomic_DNA"/>
</dbReference>
<comment type="caution">
    <text evidence="2">The sequence shown here is derived from an EMBL/GenBank/DDBJ whole genome shotgun (WGS) entry which is preliminary data.</text>
</comment>
<sequence>MNGSVLDKVKAIINEDIVNHSAQAGGCIANSLRIKTASGNIYFLKQGFSSNMFICEANGLREISRSATIKTPKVIAVNQDFILLENIEHGLKTQEAMFSFGCTYAQMHQYTGKHVGFYENNFIGSTPQLNTVEDNWLDFFHKNRLLYQYKLAEANGYADTELRNKFIKIEKQLPQILSGSEEEPSLLHGDLWSGNYLIDHTGKAVLIDLPSTMDTERPTWQ</sequence>
<protein>
    <submittedName>
        <fullName evidence="2">Fructosamine-3-kinase</fullName>
    </submittedName>
</protein>
<dbReference type="AlphaFoldDB" id="W7YH46"/>
<name>W7YH46_9BACT</name>
<dbReference type="eggNOG" id="COG3001">
    <property type="taxonomic scope" value="Bacteria"/>
</dbReference>
<dbReference type="PANTHER" id="PTHR12149">
    <property type="entry name" value="FRUCTOSAMINE 3 KINASE-RELATED PROTEIN"/>
    <property type="match status" value="1"/>
</dbReference>
<dbReference type="Gene3D" id="3.90.1200.10">
    <property type="match status" value="1"/>
</dbReference>
<dbReference type="InterPro" id="IPR011009">
    <property type="entry name" value="Kinase-like_dom_sf"/>
</dbReference>
<evidence type="ECO:0000313" key="3">
    <source>
        <dbReference type="Proteomes" id="UP000019402"/>
    </source>
</evidence>
<organism evidence="2 3">
    <name type="scientific">Saccharicrinis fermentans DSM 9555 = JCM 21142</name>
    <dbReference type="NCBI Taxonomy" id="869213"/>
    <lineage>
        <taxon>Bacteria</taxon>
        <taxon>Pseudomonadati</taxon>
        <taxon>Bacteroidota</taxon>
        <taxon>Bacteroidia</taxon>
        <taxon>Marinilabiliales</taxon>
        <taxon>Marinilabiliaceae</taxon>
        <taxon>Saccharicrinis</taxon>
    </lineage>
</organism>
<proteinExistence type="inferred from homology"/>
<reference evidence="2 3" key="1">
    <citation type="journal article" date="2014" name="Genome Announc.">
        <title>Draft Genome Sequence of Cytophaga fermentans JCM 21142T, a Facultative Anaerobe Isolated from Marine Mud.</title>
        <authorList>
            <person name="Starns D."/>
            <person name="Oshima K."/>
            <person name="Suda W."/>
            <person name="Iino T."/>
            <person name="Yuki M."/>
            <person name="Inoue J."/>
            <person name="Kitamura K."/>
            <person name="Iida T."/>
            <person name="Darby A."/>
            <person name="Hattori M."/>
            <person name="Ohkuma M."/>
        </authorList>
    </citation>
    <scope>NUCLEOTIDE SEQUENCE [LARGE SCALE GENOMIC DNA]</scope>
    <source>
        <strain evidence="2 3">JCM 21142</strain>
    </source>
</reference>
<dbReference type="Pfam" id="PF03881">
    <property type="entry name" value="Fructosamin_kin"/>
    <property type="match status" value="1"/>
</dbReference>
<evidence type="ECO:0000256" key="1">
    <source>
        <dbReference type="ARBA" id="ARBA00009460"/>
    </source>
</evidence>
<keyword evidence="2" id="KW-0808">Transferase</keyword>
<evidence type="ECO:0000313" key="2">
    <source>
        <dbReference type="EMBL" id="GAF03721.1"/>
    </source>
</evidence>
<dbReference type="PANTHER" id="PTHR12149:SF8">
    <property type="entry name" value="PROTEIN-RIBULOSAMINE 3-KINASE"/>
    <property type="match status" value="1"/>
</dbReference>
<dbReference type="Gene3D" id="3.30.200.20">
    <property type="entry name" value="Phosphorylase Kinase, domain 1"/>
    <property type="match status" value="1"/>
</dbReference>
<gene>
    <name evidence="2" type="ORF">JCM21142_62402</name>
</gene>
<comment type="similarity">
    <text evidence="1">Belongs to the fructosamine kinase family.</text>
</comment>
<accession>W7YH46</accession>
<dbReference type="GO" id="GO:0016301">
    <property type="term" value="F:kinase activity"/>
    <property type="evidence" value="ECO:0007669"/>
    <property type="project" value="UniProtKB-KW"/>
</dbReference>